<dbReference type="CDD" id="cd02440">
    <property type="entry name" value="AdoMet_MTases"/>
    <property type="match status" value="1"/>
</dbReference>
<dbReference type="Pfam" id="PF08241">
    <property type="entry name" value="Methyltransf_11"/>
    <property type="match status" value="1"/>
</dbReference>
<gene>
    <name evidence="6" type="ORF">MARPO_0921s0001</name>
</gene>
<dbReference type="EMBL" id="KZ773437">
    <property type="protein sequence ID" value="PTQ26583.1"/>
    <property type="molecule type" value="Genomic_DNA"/>
</dbReference>
<evidence type="ECO:0000256" key="2">
    <source>
        <dbReference type="ARBA" id="ARBA00022679"/>
    </source>
</evidence>
<dbReference type="PANTHER" id="PTHR43591:SF81">
    <property type="entry name" value="MAGNESIUM PROTOPORPHYRIN IX METHYLTRANSFERASE, CHLOROPLASTIC-RELATED"/>
    <property type="match status" value="1"/>
</dbReference>
<dbReference type="OMA" id="HYICDIH"/>
<feature type="region of interest" description="SAM motif I" evidence="4">
    <location>
        <begin position="57"/>
        <end position="66"/>
    </location>
</feature>
<dbReference type="Gene3D" id="3.40.50.150">
    <property type="entry name" value="Vaccinia Virus protein VP39"/>
    <property type="match status" value="1"/>
</dbReference>
<dbReference type="GO" id="GO:0008757">
    <property type="term" value="F:S-adenosylmethionine-dependent methyltransferase activity"/>
    <property type="evidence" value="ECO:0007669"/>
    <property type="project" value="InterPro"/>
</dbReference>
<evidence type="ECO:0000256" key="3">
    <source>
        <dbReference type="ARBA" id="ARBA00022691"/>
    </source>
</evidence>
<dbReference type="PROSITE" id="PS51581">
    <property type="entry name" value="SAM_GTMT"/>
    <property type="match status" value="1"/>
</dbReference>
<reference evidence="7" key="1">
    <citation type="journal article" date="2017" name="Cell">
        <title>Insights into land plant evolution garnered from the Marchantia polymorpha genome.</title>
        <authorList>
            <person name="Bowman J.L."/>
            <person name="Kohchi T."/>
            <person name="Yamato K.T."/>
            <person name="Jenkins J."/>
            <person name="Shu S."/>
            <person name="Ishizaki K."/>
            <person name="Yamaoka S."/>
            <person name="Nishihama R."/>
            <person name="Nakamura Y."/>
            <person name="Berger F."/>
            <person name="Adam C."/>
            <person name="Aki S.S."/>
            <person name="Althoff F."/>
            <person name="Araki T."/>
            <person name="Arteaga-Vazquez M.A."/>
            <person name="Balasubrmanian S."/>
            <person name="Barry K."/>
            <person name="Bauer D."/>
            <person name="Boehm C.R."/>
            <person name="Briginshaw L."/>
            <person name="Caballero-Perez J."/>
            <person name="Catarino B."/>
            <person name="Chen F."/>
            <person name="Chiyoda S."/>
            <person name="Chovatia M."/>
            <person name="Davies K.M."/>
            <person name="Delmans M."/>
            <person name="Demura T."/>
            <person name="Dierschke T."/>
            <person name="Dolan L."/>
            <person name="Dorantes-Acosta A.E."/>
            <person name="Eklund D.M."/>
            <person name="Florent S.N."/>
            <person name="Flores-Sandoval E."/>
            <person name="Fujiyama A."/>
            <person name="Fukuzawa H."/>
            <person name="Galik B."/>
            <person name="Grimanelli D."/>
            <person name="Grimwood J."/>
            <person name="Grossniklaus U."/>
            <person name="Hamada T."/>
            <person name="Haseloff J."/>
            <person name="Hetherington A.J."/>
            <person name="Higo A."/>
            <person name="Hirakawa Y."/>
            <person name="Hundley H.N."/>
            <person name="Ikeda Y."/>
            <person name="Inoue K."/>
            <person name="Inoue S.I."/>
            <person name="Ishida S."/>
            <person name="Jia Q."/>
            <person name="Kakita M."/>
            <person name="Kanazawa T."/>
            <person name="Kawai Y."/>
            <person name="Kawashima T."/>
            <person name="Kennedy M."/>
            <person name="Kinose K."/>
            <person name="Kinoshita T."/>
            <person name="Kohara Y."/>
            <person name="Koide E."/>
            <person name="Komatsu K."/>
            <person name="Kopischke S."/>
            <person name="Kubo M."/>
            <person name="Kyozuka J."/>
            <person name="Lagercrantz U."/>
            <person name="Lin S.S."/>
            <person name="Lindquist E."/>
            <person name="Lipzen A.M."/>
            <person name="Lu C.W."/>
            <person name="De Luna E."/>
            <person name="Martienssen R.A."/>
            <person name="Minamino N."/>
            <person name="Mizutani M."/>
            <person name="Mizutani M."/>
            <person name="Mochizuki N."/>
            <person name="Monte I."/>
            <person name="Mosher R."/>
            <person name="Nagasaki H."/>
            <person name="Nakagami H."/>
            <person name="Naramoto S."/>
            <person name="Nishitani K."/>
            <person name="Ohtani M."/>
            <person name="Okamoto T."/>
            <person name="Okumura M."/>
            <person name="Phillips J."/>
            <person name="Pollak B."/>
            <person name="Reinders A."/>
            <person name="Rovekamp M."/>
            <person name="Sano R."/>
            <person name="Sawa S."/>
            <person name="Schmid M.W."/>
            <person name="Shirakawa M."/>
            <person name="Solano R."/>
            <person name="Spunde A."/>
            <person name="Suetsugu N."/>
            <person name="Sugano S."/>
            <person name="Sugiyama A."/>
            <person name="Sun R."/>
            <person name="Suzuki Y."/>
            <person name="Takenaka M."/>
            <person name="Takezawa D."/>
            <person name="Tomogane H."/>
            <person name="Tsuzuki M."/>
            <person name="Ueda T."/>
            <person name="Umeda M."/>
            <person name="Ward J.M."/>
            <person name="Watanabe Y."/>
            <person name="Yazaki K."/>
            <person name="Yokoyama R."/>
            <person name="Yoshitake Y."/>
            <person name="Yotsui I."/>
            <person name="Zachgo S."/>
            <person name="Schmutz J."/>
        </authorList>
    </citation>
    <scope>NUCLEOTIDE SEQUENCE [LARGE SCALE GENOMIC DNA]</scope>
    <source>
        <strain evidence="7">Tak-1</strain>
    </source>
</reference>
<feature type="domain" description="Methyltransferase type 11" evidence="5">
    <location>
        <begin position="58"/>
        <end position="156"/>
    </location>
</feature>
<protein>
    <recommendedName>
        <fullName evidence="5">Methyltransferase type 11 domain-containing protein</fullName>
    </recommendedName>
</protein>
<dbReference type="InterPro" id="IPR025774">
    <property type="entry name" value="PiNMT-like"/>
</dbReference>
<proteinExistence type="inferred from homology"/>
<evidence type="ECO:0000259" key="5">
    <source>
        <dbReference type="Pfam" id="PF08241"/>
    </source>
</evidence>
<dbReference type="GO" id="GO:0032259">
    <property type="term" value="P:methylation"/>
    <property type="evidence" value="ECO:0007669"/>
    <property type="project" value="UniProtKB-UniRule"/>
</dbReference>
<dbReference type="InterPro" id="IPR013216">
    <property type="entry name" value="Methyltransf_11"/>
</dbReference>
<dbReference type="Proteomes" id="UP000244005">
    <property type="component" value="Unassembled WGS sequence"/>
</dbReference>
<dbReference type="InterPro" id="IPR029063">
    <property type="entry name" value="SAM-dependent_MTases_sf"/>
</dbReference>
<sequence>MYLDTSNEFRVRVTRGIQSGTARRTLVLRVEPGSVGSVETHRFYIESVGKENKPRTVVDVGCGIGGSARYLARKYNANVKAITLSPIQAQRGTAITVDQGLSKSVNFQVADALKQPFSDGEFDLVWSMESGEQMPDKKKFVQELARVAAPDGRILIVTWCHRDLKPTELSLSPKELELLDKICDAYYLPAWCSPSDYVRIAESIGLKDVKSADWSEYVTPFWPAVMVSALSLKGLFGLAKAGWTTIKGALAMGLMVQGYQRGLIKFALITARKAS</sequence>
<dbReference type="AlphaFoldDB" id="A0A2R6VYA3"/>
<evidence type="ECO:0000313" key="7">
    <source>
        <dbReference type="Proteomes" id="UP000244005"/>
    </source>
</evidence>
<dbReference type="GO" id="GO:0008168">
    <property type="term" value="F:methyltransferase activity"/>
    <property type="evidence" value="ECO:0000318"/>
    <property type="project" value="GO_Central"/>
</dbReference>
<name>A0A2R6VYA3_MARPO</name>
<comment type="similarity">
    <text evidence="4">Belongs to the class I-like SAM-binding methyltransferase superfamily. gTMT family.</text>
</comment>
<keyword evidence="7" id="KW-1185">Reference proteome</keyword>
<dbReference type="PANTHER" id="PTHR43591">
    <property type="entry name" value="METHYLTRANSFERASE"/>
    <property type="match status" value="1"/>
</dbReference>
<keyword evidence="2 4" id="KW-0808">Transferase</keyword>
<evidence type="ECO:0000256" key="1">
    <source>
        <dbReference type="ARBA" id="ARBA00022603"/>
    </source>
</evidence>
<dbReference type="OrthoDB" id="8300214at2759"/>
<feature type="region of interest" description="SAM motif II" evidence="4">
    <location>
        <begin position="120"/>
        <end position="128"/>
    </location>
</feature>
<dbReference type="SUPFAM" id="SSF53335">
    <property type="entry name" value="S-adenosyl-L-methionine-dependent methyltransferases"/>
    <property type="match status" value="1"/>
</dbReference>
<evidence type="ECO:0000313" key="6">
    <source>
        <dbReference type="EMBL" id="PTQ26583.1"/>
    </source>
</evidence>
<feature type="region of interest" description="SAM motif III" evidence="4">
    <location>
        <begin position="147"/>
        <end position="156"/>
    </location>
</feature>
<evidence type="ECO:0000256" key="4">
    <source>
        <dbReference type="PROSITE-ProRule" id="PRU00914"/>
    </source>
</evidence>
<keyword evidence="1 4" id="KW-0489">Methyltransferase</keyword>
<keyword evidence="3 4" id="KW-0949">S-adenosyl-L-methionine</keyword>
<accession>A0A2R6VYA3</accession>
<organism evidence="6 7">
    <name type="scientific">Marchantia polymorpha</name>
    <name type="common">Common liverwort</name>
    <name type="synonym">Marchantia aquatica</name>
    <dbReference type="NCBI Taxonomy" id="3197"/>
    <lineage>
        <taxon>Eukaryota</taxon>
        <taxon>Viridiplantae</taxon>
        <taxon>Streptophyta</taxon>
        <taxon>Embryophyta</taxon>
        <taxon>Marchantiophyta</taxon>
        <taxon>Marchantiopsida</taxon>
        <taxon>Marchantiidae</taxon>
        <taxon>Marchantiales</taxon>
        <taxon>Marchantiaceae</taxon>
        <taxon>Marchantia</taxon>
    </lineage>
</organism>